<dbReference type="PROSITE" id="PS50045">
    <property type="entry name" value="SIGMA54_INTERACT_4"/>
    <property type="match status" value="1"/>
</dbReference>
<dbReference type="Gene3D" id="3.30.450.20">
    <property type="entry name" value="PAS domain"/>
    <property type="match status" value="1"/>
</dbReference>
<dbReference type="InterPro" id="IPR002078">
    <property type="entry name" value="Sigma_54_int"/>
</dbReference>
<dbReference type="AlphaFoldDB" id="A0A1U7CUF0"/>
<name>A0A1U7CUF0_9BACT</name>
<proteinExistence type="predicted"/>
<dbReference type="Gene3D" id="1.10.8.60">
    <property type="match status" value="1"/>
</dbReference>
<dbReference type="GO" id="GO:0005524">
    <property type="term" value="F:ATP binding"/>
    <property type="evidence" value="ECO:0007669"/>
    <property type="project" value="UniProtKB-KW"/>
</dbReference>
<organism evidence="6 7">
    <name type="scientific">Paludisphaera borealis</name>
    <dbReference type="NCBI Taxonomy" id="1387353"/>
    <lineage>
        <taxon>Bacteria</taxon>
        <taxon>Pseudomonadati</taxon>
        <taxon>Planctomycetota</taxon>
        <taxon>Planctomycetia</taxon>
        <taxon>Isosphaerales</taxon>
        <taxon>Isosphaeraceae</taxon>
        <taxon>Paludisphaera</taxon>
    </lineage>
</organism>
<evidence type="ECO:0000259" key="5">
    <source>
        <dbReference type="PROSITE" id="PS50045"/>
    </source>
</evidence>
<accession>A0A1U7CUF0</accession>
<dbReference type="InterPro" id="IPR035965">
    <property type="entry name" value="PAS-like_dom_sf"/>
</dbReference>
<dbReference type="Proteomes" id="UP000186309">
    <property type="component" value="Chromosome"/>
</dbReference>
<dbReference type="SUPFAM" id="SSF46689">
    <property type="entry name" value="Homeodomain-like"/>
    <property type="match status" value="1"/>
</dbReference>
<dbReference type="STRING" id="1387353.BSF38_04072"/>
<dbReference type="InterPro" id="IPR058031">
    <property type="entry name" value="AAA_lid_NorR"/>
</dbReference>
<dbReference type="KEGG" id="pbor:BSF38_04072"/>
<dbReference type="Gene3D" id="1.10.10.60">
    <property type="entry name" value="Homeodomain-like"/>
    <property type="match status" value="1"/>
</dbReference>
<evidence type="ECO:0000256" key="4">
    <source>
        <dbReference type="ARBA" id="ARBA00023163"/>
    </source>
</evidence>
<evidence type="ECO:0000256" key="2">
    <source>
        <dbReference type="ARBA" id="ARBA00022840"/>
    </source>
</evidence>
<dbReference type="Pfam" id="PF00158">
    <property type="entry name" value="Sigma54_activat"/>
    <property type="match status" value="1"/>
</dbReference>
<dbReference type="Pfam" id="PF25601">
    <property type="entry name" value="AAA_lid_14"/>
    <property type="match status" value="1"/>
</dbReference>
<keyword evidence="2" id="KW-0067">ATP-binding</keyword>
<dbReference type="GO" id="GO:0043565">
    <property type="term" value="F:sequence-specific DNA binding"/>
    <property type="evidence" value="ECO:0007669"/>
    <property type="project" value="InterPro"/>
</dbReference>
<protein>
    <submittedName>
        <fullName evidence="6">Arginine utilization regulatory protein RocR</fullName>
    </submittedName>
</protein>
<keyword evidence="7" id="KW-1185">Reference proteome</keyword>
<dbReference type="InterPro" id="IPR027417">
    <property type="entry name" value="P-loop_NTPase"/>
</dbReference>
<dbReference type="OrthoDB" id="213520at2"/>
<evidence type="ECO:0000256" key="3">
    <source>
        <dbReference type="ARBA" id="ARBA00023015"/>
    </source>
</evidence>
<dbReference type="Pfam" id="PF08448">
    <property type="entry name" value="PAS_4"/>
    <property type="match status" value="1"/>
</dbReference>
<dbReference type="InterPro" id="IPR002197">
    <property type="entry name" value="HTH_Fis"/>
</dbReference>
<keyword evidence="4" id="KW-0804">Transcription</keyword>
<evidence type="ECO:0000313" key="6">
    <source>
        <dbReference type="EMBL" id="APW62526.1"/>
    </source>
</evidence>
<evidence type="ECO:0000313" key="7">
    <source>
        <dbReference type="Proteomes" id="UP000186309"/>
    </source>
</evidence>
<dbReference type="CDD" id="cd00009">
    <property type="entry name" value="AAA"/>
    <property type="match status" value="1"/>
</dbReference>
<reference evidence="7" key="1">
    <citation type="submission" date="2016-12" db="EMBL/GenBank/DDBJ databases">
        <title>Comparative genomics of four Isosphaeraceae planctomycetes: a common pool of plasmids and glycoside hydrolase genes.</title>
        <authorList>
            <person name="Ivanova A."/>
        </authorList>
    </citation>
    <scope>NUCLEOTIDE SEQUENCE [LARGE SCALE GENOMIC DNA]</scope>
    <source>
        <strain evidence="7">PX4</strain>
    </source>
</reference>
<dbReference type="SUPFAM" id="SSF52540">
    <property type="entry name" value="P-loop containing nucleoside triphosphate hydrolases"/>
    <property type="match status" value="1"/>
</dbReference>
<evidence type="ECO:0000256" key="1">
    <source>
        <dbReference type="ARBA" id="ARBA00022741"/>
    </source>
</evidence>
<dbReference type="InterPro" id="IPR013656">
    <property type="entry name" value="PAS_4"/>
</dbReference>
<dbReference type="PANTHER" id="PTHR32071">
    <property type="entry name" value="TRANSCRIPTIONAL REGULATORY PROTEIN"/>
    <property type="match status" value="1"/>
</dbReference>
<dbReference type="RefSeq" id="WP_076348687.1">
    <property type="nucleotide sequence ID" value="NZ_CP019082.1"/>
</dbReference>
<feature type="domain" description="Sigma-54 factor interaction" evidence="5">
    <location>
        <begin position="158"/>
        <end position="376"/>
    </location>
</feature>
<dbReference type="GO" id="GO:0006355">
    <property type="term" value="P:regulation of DNA-templated transcription"/>
    <property type="evidence" value="ECO:0007669"/>
    <property type="project" value="InterPro"/>
</dbReference>
<dbReference type="PRINTS" id="PR01590">
    <property type="entry name" value="HTHFIS"/>
</dbReference>
<dbReference type="SUPFAM" id="SSF55785">
    <property type="entry name" value="PYP-like sensor domain (PAS domain)"/>
    <property type="match status" value="1"/>
</dbReference>
<dbReference type="Gene3D" id="3.40.50.300">
    <property type="entry name" value="P-loop containing nucleotide triphosphate hydrolases"/>
    <property type="match status" value="1"/>
</dbReference>
<keyword evidence="3" id="KW-0805">Transcription regulation</keyword>
<dbReference type="Pfam" id="PF02954">
    <property type="entry name" value="HTH_8"/>
    <property type="match status" value="1"/>
</dbReference>
<sequence>MPPPRASAFRPDQLWRSAREPMFWLDSDLRIIWVNHAWEGLTGHKAESILGTVCSSYGPSEAGDAADLAASFTPPSEVLAGRAATSSTLILRASGERLWRGVAFWPFRGPDGALLGLLGQVREADDPSAVVTSQSHRLRVRLLELRQALYKRFGFDTLIGAGPAHHRLLEQVRVASSSRAPTLIVGEPGTGKRHVARVIHQLGAASGSPLSTFDCQALPADVLERELFATAEPAADHPRGAEAAAPSRLAADDGSTLLVGDVLALPRDVQLRLVEALDGRVRLLCFTSGDPEAAVRSERLRSEFYYAASVLTIRLLPLRERRGEILLLAQHFLERANQRGGPQRSGFTPAAESALSAYDWPGNLRELGRVIDHAHASGTDANDHHVPAVPIDADDLPAGVRGDLGAAYLPPRAAPPKPLDEILTDVERRLIENAMAKARRNKSRAAEILGVSRPRLYRRIKELNLPDEPEPDA</sequence>
<dbReference type="EMBL" id="CP019082">
    <property type="protein sequence ID" value="APW62526.1"/>
    <property type="molecule type" value="Genomic_DNA"/>
</dbReference>
<keyword evidence="1" id="KW-0547">Nucleotide-binding</keyword>
<dbReference type="InterPro" id="IPR009057">
    <property type="entry name" value="Homeodomain-like_sf"/>
</dbReference>
<gene>
    <name evidence="6" type="primary">rocR</name>
    <name evidence="6" type="ORF">BSF38_04072</name>
</gene>